<reference evidence="1" key="1">
    <citation type="submission" date="2015-06" db="UniProtKB">
        <authorList>
            <consortium name="EnsemblPlants"/>
        </authorList>
    </citation>
    <scope>IDENTIFICATION</scope>
</reference>
<dbReference type="Gene3D" id="1.20.1280.50">
    <property type="match status" value="1"/>
</dbReference>
<dbReference type="CDD" id="cd22157">
    <property type="entry name" value="F-box_AtFBW1-like"/>
    <property type="match status" value="1"/>
</dbReference>
<evidence type="ECO:0000313" key="1">
    <source>
        <dbReference type="EnsemblPlants" id="EMT11543"/>
    </source>
</evidence>
<dbReference type="InterPro" id="IPR001810">
    <property type="entry name" value="F-box_dom"/>
</dbReference>
<dbReference type="AlphaFoldDB" id="M8C8U5"/>
<dbReference type="SUPFAM" id="SSF81383">
    <property type="entry name" value="F-box domain"/>
    <property type="match status" value="1"/>
</dbReference>
<organism evidence="1">
    <name type="scientific">Aegilops tauschii</name>
    <name type="common">Tausch's goatgrass</name>
    <name type="synonym">Aegilops squarrosa</name>
    <dbReference type="NCBI Taxonomy" id="37682"/>
    <lineage>
        <taxon>Eukaryota</taxon>
        <taxon>Viridiplantae</taxon>
        <taxon>Streptophyta</taxon>
        <taxon>Embryophyta</taxon>
        <taxon>Tracheophyta</taxon>
        <taxon>Spermatophyta</taxon>
        <taxon>Magnoliopsida</taxon>
        <taxon>Liliopsida</taxon>
        <taxon>Poales</taxon>
        <taxon>Poaceae</taxon>
        <taxon>BOP clade</taxon>
        <taxon>Pooideae</taxon>
        <taxon>Triticodae</taxon>
        <taxon>Triticeae</taxon>
        <taxon>Triticinae</taxon>
        <taxon>Aegilops</taxon>
    </lineage>
</organism>
<proteinExistence type="predicted"/>
<dbReference type="ExpressionAtlas" id="M8C8U5">
    <property type="expression patterns" value="baseline"/>
</dbReference>
<name>M8C8U5_AEGTA</name>
<dbReference type="EnsemblPlants" id="EMT11543">
    <property type="protein sequence ID" value="EMT11543"/>
    <property type="gene ID" value="F775_52663"/>
</dbReference>
<dbReference type="SUPFAM" id="SSF50965">
    <property type="entry name" value="Galactose oxidase, central domain"/>
    <property type="match status" value="1"/>
</dbReference>
<dbReference type="InterPro" id="IPR015915">
    <property type="entry name" value="Kelch-typ_b-propeller"/>
</dbReference>
<dbReference type="SMART" id="SM00256">
    <property type="entry name" value="FBOX"/>
    <property type="match status" value="1"/>
</dbReference>
<dbReference type="Gene3D" id="2.120.10.80">
    <property type="entry name" value="Kelch-type beta propeller"/>
    <property type="match status" value="1"/>
</dbReference>
<accession>M8C8U5</accession>
<dbReference type="PANTHER" id="PTHR31111">
    <property type="entry name" value="BNAA05G37150D PROTEIN-RELATED"/>
    <property type="match status" value="1"/>
</dbReference>
<dbReference type="InterPro" id="IPR036047">
    <property type="entry name" value="F-box-like_dom_sf"/>
</dbReference>
<sequence length="350" mass="39911">MAGTANGTALLPLHDLLYEILLRLPAKPVCRLRAVCRSWRLLLSDPSFVAAHKERRHHHLLVADIRWETSAEAPRVDFHIMDTSGHRARQIRFDDNPHAGNLSWSTAFRKRNHDQLLCLVGADSRARVIDPATGVVLLLPDDRPDDHHYHHYGFSRRFALGRSSTTGDTKVLVVAGWYAKVLTLGDGAAYDLEEEEWRPDLLNLPLPVDGDIALAELSDSLVAVYGRSRIPDYTDVFMDMWFLTDSEEVPWSNRYTITMPYQDQGCRSPCEASRGHPLWEMDDGRILLWVSNDKTRAQLLQVYDPRTNTYTDGVEMSCHSLIGVYKGSLLAGLPWIRNYGFFRRIKRAFD</sequence>
<dbReference type="Pfam" id="PF00646">
    <property type="entry name" value="F-box"/>
    <property type="match status" value="1"/>
</dbReference>
<protein>
    <submittedName>
        <fullName evidence="1">Uncharacterized protein</fullName>
    </submittedName>
</protein>
<dbReference type="PANTHER" id="PTHR31111:SF133">
    <property type="entry name" value="OS07G0196600 PROTEIN"/>
    <property type="match status" value="1"/>
</dbReference>
<dbReference type="InterPro" id="IPR011043">
    <property type="entry name" value="Gal_Oxase/kelch_b-propeller"/>
</dbReference>